<feature type="transmembrane region" description="Helical" evidence="1">
    <location>
        <begin position="222"/>
        <end position="242"/>
    </location>
</feature>
<feature type="transmembrane region" description="Helical" evidence="1">
    <location>
        <begin position="298"/>
        <end position="316"/>
    </location>
</feature>
<dbReference type="PANTHER" id="PTHR34814:SF2">
    <property type="entry name" value="DUF3533 DOMAIN-CONTAINING PROTEIN"/>
    <property type="match status" value="1"/>
</dbReference>
<keyword evidence="1" id="KW-0472">Membrane</keyword>
<dbReference type="InterPro" id="IPR022703">
    <property type="entry name" value="DUF3533"/>
</dbReference>
<feature type="domain" description="DUF3533" evidence="2">
    <location>
        <begin position="34"/>
        <end position="397"/>
    </location>
</feature>
<protein>
    <recommendedName>
        <fullName evidence="2">DUF3533 domain-containing protein</fullName>
    </recommendedName>
</protein>
<evidence type="ECO:0000259" key="2">
    <source>
        <dbReference type="Pfam" id="PF12051"/>
    </source>
</evidence>
<evidence type="ECO:0000256" key="1">
    <source>
        <dbReference type="SAM" id="Phobius"/>
    </source>
</evidence>
<dbReference type="EMBL" id="JAGPYM010000002">
    <property type="protein sequence ID" value="KAH6898102.1"/>
    <property type="molecule type" value="Genomic_DNA"/>
</dbReference>
<dbReference type="Proteomes" id="UP000777438">
    <property type="component" value="Unassembled WGS sequence"/>
</dbReference>
<feature type="transmembrane region" description="Helical" evidence="1">
    <location>
        <begin position="23"/>
        <end position="49"/>
    </location>
</feature>
<dbReference type="PANTHER" id="PTHR34814">
    <property type="entry name" value="NITROSOGUANIDINE RESISTANCE PROTEIN SNG1"/>
    <property type="match status" value="1"/>
</dbReference>
<organism evidence="3 4">
    <name type="scientific">Thelonectria olida</name>
    <dbReference type="NCBI Taxonomy" id="1576542"/>
    <lineage>
        <taxon>Eukaryota</taxon>
        <taxon>Fungi</taxon>
        <taxon>Dikarya</taxon>
        <taxon>Ascomycota</taxon>
        <taxon>Pezizomycotina</taxon>
        <taxon>Sordariomycetes</taxon>
        <taxon>Hypocreomycetidae</taxon>
        <taxon>Hypocreales</taxon>
        <taxon>Nectriaceae</taxon>
        <taxon>Thelonectria</taxon>
    </lineage>
</organism>
<feature type="transmembrane region" description="Helical" evidence="1">
    <location>
        <begin position="328"/>
        <end position="348"/>
    </location>
</feature>
<keyword evidence="4" id="KW-1185">Reference proteome</keyword>
<reference evidence="3 4" key="1">
    <citation type="journal article" date="2021" name="Nat. Commun.">
        <title>Genetic determinants of endophytism in the Arabidopsis root mycobiome.</title>
        <authorList>
            <person name="Mesny F."/>
            <person name="Miyauchi S."/>
            <person name="Thiergart T."/>
            <person name="Pickel B."/>
            <person name="Atanasova L."/>
            <person name="Karlsson M."/>
            <person name="Huettel B."/>
            <person name="Barry K.W."/>
            <person name="Haridas S."/>
            <person name="Chen C."/>
            <person name="Bauer D."/>
            <person name="Andreopoulos W."/>
            <person name="Pangilinan J."/>
            <person name="LaButti K."/>
            <person name="Riley R."/>
            <person name="Lipzen A."/>
            <person name="Clum A."/>
            <person name="Drula E."/>
            <person name="Henrissat B."/>
            <person name="Kohler A."/>
            <person name="Grigoriev I.V."/>
            <person name="Martin F.M."/>
            <person name="Hacquard S."/>
        </authorList>
    </citation>
    <scope>NUCLEOTIDE SEQUENCE [LARGE SCALE GENOMIC DNA]</scope>
    <source>
        <strain evidence="3 4">MPI-CAGE-CH-0241</strain>
    </source>
</reference>
<name>A0A9P8WHI9_9HYPO</name>
<accession>A0A9P8WHI9</accession>
<dbReference type="InterPro" id="IPR053001">
    <property type="entry name" value="MNNG_permease-like"/>
</dbReference>
<proteinExistence type="predicted"/>
<keyword evidence="1" id="KW-0812">Transmembrane</keyword>
<dbReference type="AlphaFoldDB" id="A0A9P8WHI9"/>
<dbReference type="Pfam" id="PF12051">
    <property type="entry name" value="DUF3533"/>
    <property type="match status" value="1"/>
</dbReference>
<keyword evidence="1" id="KW-1133">Transmembrane helix</keyword>
<dbReference type="OrthoDB" id="2140105at2759"/>
<comment type="caution">
    <text evidence="3">The sequence shown here is derived from an EMBL/GenBank/DDBJ whole genome shotgun (WGS) entry which is preliminary data.</text>
</comment>
<sequence>MALFPAQSTDRQPLSSSYWSKRWVGFVIPSVMVGIILQLLFLGNMSYLYGVLFKSGSRAHALKILAVDYDGGEIGQALSVAYSSLKGNSFPTIEFHSISDYPTPELLQEAVCKEDYWAAVYTHSGASDRLMSAIEGKNTTAYDPLSTISYSYVASYYPIISTSLVEAKMQTLISVASRAYYGVATKSFASVNLTNPTSSSAFLNPIQASSAVEMPTNQGTRVLLNTVSMVMPTLMQFFFLMAMNGVFTEAGVFAKLSKRDTYLVRLVISKVYTLLCALGMVGYIWAYREDWSVTGGQFAETWMCLWLYMEICYVVVDTVIESVLPMKFFSFFMLTWIIMNVASTIYPFPLSAGFYRIGYALPAHNMWTLLMEIWSNGCKLHNEVALPILIAWWVIGHITSAWSVRKRCLATEGIAVEKRVETDSSLSMVERV</sequence>
<evidence type="ECO:0000313" key="3">
    <source>
        <dbReference type="EMBL" id="KAH6898102.1"/>
    </source>
</evidence>
<dbReference type="GO" id="GO:0016020">
    <property type="term" value="C:membrane"/>
    <property type="evidence" value="ECO:0007669"/>
    <property type="project" value="TreeGrafter"/>
</dbReference>
<gene>
    <name evidence="3" type="ORF">B0T10DRAFT_471796</name>
</gene>
<feature type="transmembrane region" description="Helical" evidence="1">
    <location>
        <begin position="262"/>
        <end position="286"/>
    </location>
</feature>
<evidence type="ECO:0000313" key="4">
    <source>
        <dbReference type="Proteomes" id="UP000777438"/>
    </source>
</evidence>